<evidence type="ECO:0000256" key="1">
    <source>
        <dbReference type="ARBA" id="ARBA00001968"/>
    </source>
</evidence>
<organism evidence="9 10">
    <name type="scientific">Dipteronia dyeriana</name>
    <dbReference type="NCBI Taxonomy" id="168575"/>
    <lineage>
        <taxon>Eukaryota</taxon>
        <taxon>Viridiplantae</taxon>
        <taxon>Streptophyta</taxon>
        <taxon>Embryophyta</taxon>
        <taxon>Tracheophyta</taxon>
        <taxon>Spermatophyta</taxon>
        <taxon>Magnoliopsida</taxon>
        <taxon>eudicotyledons</taxon>
        <taxon>Gunneridae</taxon>
        <taxon>Pentapetalae</taxon>
        <taxon>rosids</taxon>
        <taxon>malvids</taxon>
        <taxon>Sapindales</taxon>
        <taxon>Sapindaceae</taxon>
        <taxon>Hippocastanoideae</taxon>
        <taxon>Acereae</taxon>
        <taxon>Dipteronia</taxon>
    </lineage>
</organism>
<dbReference type="EMBL" id="JANJYI010000004">
    <property type="protein sequence ID" value="KAK2651811.1"/>
    <property type="molecule type" value="Genomic_DNA"/>
</dbReference>
<dbReference type="GO" id="GO:0004518">
    <property type="term" value="F:nuclease activity"/>
    <property type="evidence" value="ECO:0007669"/>
    <property type="project" value="UniProtKB-KW"/>
</dbReference>
<feature type="domain" description="DDE Tnp4" evidence="8">
    <location>
        <begin position="11"/>
        <end position="66"/>
    </location>
</feature>
<dbReference type="InterPro" id="IPR045249">
    <property type="entry name" value="HARBI1-like"/>
</dbReference>
<protein>
    <recommendedName>
        <fullName evidence="8">DDE Tnp4 domain-containing protein</fullName>
    </recommendedName>
</protein>
<evidence type="ECO:0000256" key="7">
    <source>
        <dbReference type="ARBA" id="ARBA00023242"/>
    </source>
</evidence>
<dbReference type="AlphaFoldDB" id="A0AAD9X2Y0"/>
<reference evidence="9" key="1">
    <citation type="journal article" date="2023" name="Plant J.">
        <title>Genome sequences and population genomics provide insights into the demographic history, inbreeding, and mutation load of two 'living fossil' tree species of Dipteronia.</title>
        <authorList>
            <person name="Feng Y."/>
            <person name="Comes H.P."/>
            <person name="Chen J."/>
            <person name="Zhu S."/>
            <person name="Lu R."/>
            <person name="Zhang X."/>
            <person name="Li P."/>
            <person name="Qiu J."/>
            <person name="Olsen K.M."/>
            <person name="Qiu Y."/>
        </authorList>
    </citation>
    <scope>NUCLEOTIDE SEQUENCE</scope>
    <source>
        <strain evidence="9">KIB01</strain>
    </source>
</reference>
<proteinExistence type="inferred from homology"/>
<evidence type="ECO:0000256" key="4">
    <source>
        <dbReference type="ARBA" id="ARBA00022722"/>
    </source>
</evidence>
<comment type="similarity">
    <text evidence="3">Belongs to the HARBI1 family.</text>
</comment>
<keyword evidence="10" id="KW-1185">Reference proteome</keyword>
<comment type="subcellular location">
    <subcellularLocation>
        <location evidence="2">Nucleus</location>
    </subcellularLocation>
</comment>
<comment type="cofactor">
    <cofactor evidence="1">
        <name>a divalent metal cation</name>
        <dbReference type="ChEBI" id="CHEBI:60240"/>
    </cofactor>
</comment>
<comment type="caution">
    <text evidence="9">The sequence shown here is derived from an EMBL/GenBank/DDBJ whole genome shotgun (WGS) entry which is preliminary data.</text>
</comment>
<evidence type="ECO:0000256" key="3">
    <source>
        <dbReference type="ARBA" id="ARBA00006958"/>
    </source>
</evidence>
<dbReference type="Pfam" id="PF13359">
    <property type="entry name" value="DDE_Tnp_4"/>
    <property type="match status" value="1"/>
</dbReference>
<keyword evidence="4" id="KW-0540">Nuclease</keyword>
<accession>A0AAD9X2Y0</accession>
<dbReference type="GO" id="GO:0005634">
    <property type="term" value="C:nucleus"/>
    <property type="evidence" value="ECO:0007669"/>
    <property type="project" value="UniProtKB-SubCell"/>
</dbReference>
<name>A0AAD9X2Y0_9ROSI</name>
<dbReference type="PANTHER" id="PTHR22930:SF259">
    <property type="entry name" value="OS08G0106900 PROTEIN"/>
    <property type="match status" value="1"/>
</dbReference>
<evidence type="ECO:0000256" key="6">
    <source>
        <dbReference type="ARBA" id="ARBA00022801"/>
    </source>
</evidence>
<evidence type="ECO:0000313" key="10">
    <source>
        <dbReference type="Proteomes" id="UP001280121"/>
    </source>
</evidence>
<evidence type="ECO:0000259" key="8">
    <source>
        <dbReference type="Pfam" id="PF13359"/>
    </source>
</evidence>
<dbReference type="PANTHER" id="PTHR22930">
    <property type="match status" value="1"/>
</dbReference>
<gene>
    <name evidence="9" type="ORF">Ddye_011667</name>
</gene>
<dbReference type="GO" id="GO:0016787">
    <property type="term" value="F:hydrolase activity"/>
    <property type="evidence" value="ECO:0007669"/>
    <property type="project" value="UniProtKB-KW"/>
</dbReference>
<dbReference type="Proteomes" id="UP001280121">
    <property type="component" value="Unassembled WGS sequence"/>
</dbReference>
<evidence type="ECO:0000256" key="2">
    <source>
        <dbReference type="ARBA" id="ARBA00004123"/>
    </source>
</evidence>
<dbReference type="GO" id="GO:0046872">
    <property type="term" value="F:metal ion binding"/>
    <property type="evidence" value="ECO:0007669"/>
    <property type="project" value="UniProtKB-KW"/>
</dbReference>
<keyword evidence="7" id="KW-0539">Nucleus</keyword>
<keyword evidence="6" id="KW-0378">Hydrolase</keyword>
<evidence type="ECO:0000313" key="9">
    <source>
        <dbReference type="EMBL" id="KAK2651811.1"/>
    </source>
</evidence>
<dbReference type="InterPro" id="IPR027806">
    <property type="entry name" value="HARBI1_dom"/>
</dbReference>
<keyword evidence="5" id="KW-0479">Metal-binding</keyword>
<evidence type="ECO:0000256" key="5">
    <source>
        <dbReference type="ARBA" id="ARBA00022723"/>
    </source>
</evidence>
<sequence>MDLFQDCIKGIDGTHIPAMKTECDVSSYCNRYGTISQNVLATCNFDLEFMYVLSGWEGSAHDSKLLIDALTRRWTTLKVSSPVEQDNEVDPEPINEVDLELVFQMQEQQRIEANELRDDIALNMWMDARHNDNNENH</sequence>